<dbReference type="Proteomes" id="UP001151518">
    <property type="component" value="Unassembled WGS sequence"/>
</dbReference>
<proteinExistence type="predicted"/>
<evidence type="ECO:0000313" key="3">
    <source>
        <dbReference type="Proteomes" id="UP001151518"/>
    </source>
</evidence>
<evidence type="ECO:0000313" key="2">
    <source>
        <dbReference type="EMBL" id="KAJ2669537.1"/>
    </source>
</evidence>
<sequence length="113" mass="12148">MKSYGLLVVLGASLAAALSDKEKTALVSFMKKYHPSDHTPDLLVAELSSYAADAGLSDITTKFSQKQYAQAAKQLTVHLNSIQSDPLVQPGNKLADSYRMLAGCTSELASNYH</sequence>
<reference evidence="2" key="1">
    <citation type="submission" date="2022-07" db="EMBL/GenBank/DDBJ databases">
        <title>Phylogenomic reconstructions and comparative analyses of Kickxellomycotina fungi.</title>
        <authorList>
            <person name="Reynolds N.K."/>
            <person name="Stajich J.E."/>
            <person name="Barry K."/>
            <person name="Grigoriev I.V."/>
            <person name="Crous P."/>
            <person name="Smith M.E."/>
        </authorList>
    </citation>
    <scope>NUCLEOTIDE SEQUENCE</scope>
    <source>
        <strain evidence="2">NRRL 3115</strain>
    </source>
</reference>
<keyword evidence="1" id="KW-0732">Signal</keyword>
<feature type="chain" id="PRO_5040846248" evidence="1">
    <location>
        <begin position="20"/>
        <end position="113"/>
    </location>
</feature>
<comment type="caution">
    <text evidence="2">The sequence shown here is derived from an EMBL/GenBank/DDBJ whole genome shotgun (WGS) entry which is preliminary data.</text>
</comment>
<organism evidence="2 3">
    <name type="scientific">Coemansia spiralis</name>
    <dbReference type="NCBI Taxonomy" id="417178"/>
    <lineage>
        <taxon>Eukaryota</taxon>
        <taxon>Fungi</taxon>
        <taxon>Fungi incertae sedis</taxon>
        <taxon>Zoopagomycota</taxon>
        <taxon>Kickxellomycotina</taxon>
        <taxon>Kickxellomycetes</taxon>
        <taxon>Kickxellales</taxon>
        <taxon>Kickxellaceae</taxon>
        <taxon>Coemansia</taxon>
    </lineage>
</organism>
<evidence type="ECO:0000256" key="1">
    <source>
        <dbReference type="SAM" id="SignalP"/>
    </source>
</evidence>
<gene>
    <name evidence="2" type="ORF">GGI25_006115</name>
</gene>
<feature type="signal peptide" evidence="1">
    <location>
        <begin position="1"/>
        <end position="19"/>
    </location>
</feature>
<dbReference type="EMBL" id="JANBTW010000147">
    <property type="protein sequence ID" value="KAJ2669537.1"/>
    <property type="molecule type" value="Genomic_DNA"/>
</dbReference>
<name>A0A9W8G124_9FUNG</name>
<accession>A0A9W8G124</accession>
<protein>
    <submittedName>
        <fullName evidence="2">Uncharacterized protein</fullName>
    </submittedName>
</protein>
<dbReference type="AlphaFoldDB" id="A0A9W8G124"/>
<dbReference type="OrthoDB" id="5528366at2759"/>